<keyword evidence="2" id="KW-1185">Reference proteome</keyword>
<accession>A0A5J6PU19</accession>
<dbReference type="OrthoDB" id="1368127at2"/>
<sequence>MHILKINPLDTPTNFQTNFFIDGFEIEYINLIEVNQGSPLVGNLSINQKIYSNKLQFGGPFLYDKKFLYIPVFIRRFCIVGFKLAKLDLSNLAIQYIGNIEDLIYLNKIENEKIYFYTGIYKHSEKYFFI</sequence>
<evidence type="ECO:0000313" key="2">
    <source>
        <dbReference type="Proteomes" id="UP000325713"/>
    </source>
</evidence>
<reference evidence="1 2" key="1">
    <citation type="submission" date="2018-08" db="EMBL/GenBank/DDBJ databases">
        <title>Neisseria zalophi ATCC BAA-2455 complete genome.</title>
        <authorList>
            <person name="Veseli I.A."/>
            <person name="Buttler R."/>
            <person name="Mascarenhas dos Santos A.C."/>
            <person name="Pombert J.-F."/>
        </authorList>
    </citation>
    <scope>NUCLEOTIDE SEQUENCE [LARGE SCALE GENOMIC DNA]</scope>
    <source>
        <strain evidence="1 2">ATCC BAA-2455</strain>
    </source>
</reference>
<dbReference type="RefSeq" id="WP_151051164.1">
    <property type="nucleotide sequence ID" value="NZ_CP031700.1"/>
</dbReference>
<proteinExistence type="predicted"/>
<organism evidence="1 2">
    <name type="scientific">Neisseria zalophi</name>
    <dbReference type="NCBI Taxonomy" id="640030"/>
    <lineage>
        <taxon>Bacteria</taxon>
        <taxon>Pseudomonadati</taxon>
        <taxon>Pseudomonadota</taxon>
        <taxon>Betaproteobacteria</taxon>
        <taxon>Neisseriales</taxon>
        <taxon>Neisseriaceae</taxon>
        <taxon>Neisseria</taxon>
    </lineage>
</organism>
<dbReference type="AlphaFoldDB" id="A0A5J6PU19"/>
<gene>
    <name evidence="1" type="ORF">D0T92_06085</name>
</gene>
<dbReference type="EMBL" id="CP031700">
    <property type="protein sequence ID" value="QEY26139.1"/>
    <property type="molecule type" value="Genomic_DNA"/>
</dbReference>
<protein>
    <submittedName>
        <fullName evidence="1">Uncharacterized protein</fullName>
    </submittedName>
</protein>
<dbReference type="KEGG" id="nzl:D0T92_06085"/>
<evidence type="ECO:0000313" key="1">
    <source>
        <dbReference type="EMBL" id="QEY26139.1"/>
    </source>
</evidence>
<name>A0A5J6PU19_9NEIS</name>
<dbReference type="Proteomes" id="UP000325713">
    <property type="component" value="Chromosome"/>
</dbReference>